<feature type="domain" description="Fibrinogen C-terminal" evidence="3">
    <location>
        <begin position="147"/>
        <end position="328"/>
    </location>
</feature>
<evidence type="ECO:0000256" key="2">
    <source>
        <dbReference type="SAM" id="Phobius"/>
    </source>
</evidence>
<keyword evidence="2" id="KW-0472">Membrane</keyword>
<dbReference type="CDD" id="cd00087">
    <property type="entry name" value="FReD"/>
    <property type="match status" value="2"/>
</dbReference>
<dbReference type="Pfam" id="PF00147">
    <property type="entry name" value="Fibrinogen_C"/>
    <property type="match status" value="2"/>
</dbReference>
<organism evidence="4 5">
    <name type="scientific">Magallana gigas</name>
    <name type="common">Pacific oyster</name>
    <name type="synonym">Crassostrea gigas</name>
    <dbReference type="NCBI Taxonomy" id="29159"/>
    <lineage>
        <taxon>Eukaryota</taxon>
        <taxon>Metazoa</taxon>
        <taxon>Spiralia</taxon>
        <taxon>Lophotrochozoa</taxon>
        <taxon>Mollusca</taxon>
        <taxon>Bivalvia</taxon>
        <taxon>Autobranchia</taxon>
        <taxon>Pteriomorphia</taxon>
        <taxon>Ostreida</taxon>
        <taxon>Ostreoidea</taxon>
        <taxon>Ostreidae</taxon>
        <taxon>Magallana</taxon>
    </lineage>
</organism>
<dbReference type="InterPro" id="IPR050373">
    <property type="entry name" value="Fibrinogen_C-term_domain"/>
</dbReference>
<dbReference type="InterPro" id="IPR036056">
    <property type="entry name" value="Fibrinogen-like_C"/>
</dbReference>
<dbReference type="Pfam" id="PF17517">
    <property type="entry name" value="IgGFc_binding"/>
    <property type="match status" value="1"/>
</dbReference>
<dbReference type="PANTHER" id="PTHR19143:SF394">
    <property type="entry name" value="ANGIOPOIETIN-RELATED PROTEIN 3-LIKE"/>
    <property type="match status" value="1"/>
</dbReference>
<dbReference type="AlphaFoldDB" id="A0A8W8NZA7"/>
<proteinExistence type="predicted"/>
<evidence type="ECO:0000259" key="3">
    <source>
        <dbReference type="PROSITE" id="PS51406"/>
    </source>
</evidence>
<feature type="compositionally biased region" description="Polar residues" evidence="1">
    <location>
        <begin position="370"/>
        <end position="385"/>
    </location>
</feature>
<dbReference type="PANTHER" id="PTHR19143">
    <property type="entry name" value="FIBRINOGEN/TENASCIN/ANGIOPOEITIN"/>
    <property type="match status" value="1"/>
</dbReference>
<dbReference type="GO" id="GO:0005615">
    <property type="term" value="C:extracellular space"/>
    <property type="evidence" value="ECO:0007669"/>
    <property type="project" value="TreeGrafter"/>
</dbReference>
<evidence type="ECO:0000313" key="5">
    <source>
        <dbReference type="Proteomes" id="UP000005408"/>
    </source>
</evidence>
<keyword evidence="2" id="KW-0812">Transmembrane</keyword>
<dbReference type="PROSITE" id="PS51406">
    <property type="entry name" value="FIBRINOGEN_C_2"/>
    <property type="match status" value="2"/>
</dbReference>
<feature type="compositionally biased region" description="Basic and acidic residues" evidence="1">
    <location>
        <begin position="793"/>
        <end position="810"/>
    </location>
</feature>
<dbReference type="InterPro" id="IPR014716">
    <property type="entry name" value="Fibrinogen_a/b/g_C_1"/>
</dbReference>
<dbReference type="Proteomes" id="UP000005408">
    <property type="component" value="Unassembled WGS sequence"/>
</dbReference>
<dbReference type="Gene3D" id="3.90.215.10">
    <property type="entry name" value="Gamma Fibrinogen, chain A, domain 1"/>
    <property type="match status" value="2"/>
</dbReference>
<feature type="region of interest" description="Disordered" evidence="1">
    <location>
        <begin position="62"/>
        <end position="95"/>
    </location>
</feature>
<dbReference type="InterPro" id="IPR035234">
    <property type="entry name" value="IgGFc-bd_N"/>
</dbReference>
<protein>
    <recommendedName>
        <fullName evidence="3">Fibrinogen C-terminal domain-containing protein</fullName>
    </recommendedName>
</protein>
<dbReference type="EnsemblMetazoa" id="G8827.3">
    <property type="protein sequence ID" value="G8827.3:cds"/>
    <property type="gene ID" value="G8827"/>
</dbReference>
<keyword evidence="2" id="KW-1133">Transmembrane helix</keyword>
<dbReference type="NCBIfam" id="NF040941">
    <property type="entry name" value="GGGWT_bact"/>
    <property type="match status" value="2"/>
</dbReference>
<evidence type="ECO:0000313" key="4">
    <source>
        <dbReference type="EnsemblMetazoa" id="G8827.3:cds"/>
    </source>
</evidence>
<accession>A0A8W8NZA7</accession>
<feature type="region of interest" description="Disordered" evidence="1">
    <location>
        <begin position="789"/>
        <end position="819"/>
    </location>
</feature>
<feature type="region of interest" description="Disordered" evidence="1">
    <location>
        <begin position="335"/>
        <end position="386"/>
    </location>
</feature>
<name>A0A8W8NZA7_MAGGI</name>
<dbReference type="SMART" id="SM00186">
    <property type="entry name" value="FBG"/>
    <property type="match status" value="2"/>
</dbReference>
<dbReference type="InterPro" id="IPR002181">
    <property type="entry name" value="Fibrinogen_a/b/g_C_dom"/>
</dbReference>
<feature type="transmembrane region" description="Helical" evidence="2">
    <location>
        <begin position="100"/>
        <end position="124"/>
    </location>
</feature>
<reference evidence="4" key="1">
    <citation type="submission" date="2022-08" db="UniProtKB">
        <authorList>
            <consortium name="EnsemblMetazoa"/>
        </authorList>
    </citation>
    <scope>IDENTIFICATION</scope>
    <source>
        <strain evidence="4">05x7-T-G4-1.051#20</strain>
    </source>
</reference>
<feature type="transmembrane region" description="Helical" evidence="2">
    <location>
        <begin position="827"/>
        <end position="850"/>
    </location>
</feature>
<feature type="domain" description="Fibrinogen C-terminal" evidence="3">
    <location>
        <begin position="850"/>
        <end position="1076"/>
    </location>
</feature>
<feature type="compositionally biased region" description="Basic and acidic residues" evidence="1">
    <location>
        <begin position="66"/>
        <end position="83"/>
    </location>
</feature>
<evidence type="ECO:0000256" key="1">
    <source>
        <dbReference type="SAM" id="MobiDB-lite"/>
    </source>
</evidence>
<dbReference type="SUPFAM" id="SSF56496">
    <property type="entry name" value="Fibrinogen C-terminal domain-like"/>
    <property type="match status" value="2"/>
</dbReference>
<keyword evidence="5" id="KW-1185">Reference proteome</keyword>
<sequence length="1088" mass="122430">MYSDRSESSGGSGYARFSTISSSINSEQSIGIYTVISSSASTTYDTISEGFYDRQIGRFITPTSGRHGELPRIRDDNPDHVDQRNPNSNQEHTKNSKRPCIMVILSVVVVVILTTVATIAVLYLQGQDSPNDNGNVLRLNRSYLRRINGTEIFSDCKDLKLFGNNSDGLYTVYPDPLTETPIVVYCDMTTDGGGWTVFQHRRNGSVNFYLRLWDSYKHGFGEASGEHWIGNDNLHKLTTLGTTDLYVRLEAFSGLWYYAKYSDFSVADESDGYRLRLKAGSYEGNAGDGMDSHVSTDPSGMKFSTIDIDNDNAPERCTFGRKGAWWYNEYDKEDTSSDDVRLSPNNSFPEYSSSTSSSYNDHTKPLPEYPSTTSSPNMYHNTTKPSADHLPGSWGTRFIVLFMQNIRNTKKSIYVTSVNGIRINVTTSERLNSSLKSEIDQITSIYSVEQFFIPNSMELEGFKIETKCILIETSQNSMVVSQADVYSSVGMTTHIPIHKLSTKYVIVSTNPVKYFSQFAVASINENTMISITFQMNDTLQIDGKIYRSGETFSIKLNRYETYQIQHTVDLTGTFVQSSLPIAVFSGDDCNKLNGQGFCDHLIEQLPPTSRIDAVYVVPPHLYSNTKIRVMAIDKSTIFYNCTNKTFYKSYERLEYFDIDISSNGVCYIQSNGPILVASFGLSSSLSYNSDPSMVIVPGFHQYQNYYKIIVPFGYDYSYITVIMEQSDSLLLLNGYTVASSNILYQEFLYYSTHFKSIEIYMAISSSTSTTYDNISEGYYDRQIGQFITPNSGRHGELPRIRDDNPDHVDQRNSSNQEHTKDSKRQCFIVILSVFAVVISTTVATIAVLYLQGQEIFSDCKDLKLFGNDSDGLYTVYPDPLTETPVVVYCDMTTDAGGWTVFQHRRDGSVNFFQTLDSYKNGFGDPSGEHWIGNDNLHKLTTLGTTDLYVRLEAFSGDWYFAKYGDFSVADESDGYRLRLKAGSYEGNAGDGMGSHESTDPSGMKFSIRDIDYGNAPAECTKGRLGAWWYNECTLTNLNGIYGNGLCLTHGYCNFWYPINDSFVGVKTSYMMVRRLENQFYCAKCLSSE</sequence>